<protein>
    <submittedName>
        <fullName evidence="3">Uncharacterized protein</fullName>
    </submittedName>
</protein>
<proteinExistence type="predicted"/>
<dbReference type="EMBL" id="JADCNL010000006">
    <property type="protein sequence ID" value="KAG0476157.1"/>
    <property type="molecule type" value="Genomic_DNA"/>
</dbReference>
<dbReference type="OrthoDB" id="272289at2759"/>
<sequence length="443" mass="49203">MALRLVEHSRVSPPLSSSPRPSLPFTMFDIPWLNLGPVERLFFFRFPHSTSHFLDVHLPILKSSLSITLELFYPLAGSYRCSPENRFEIHYSDGDAVSLTVNESLDLDFHDIAGHHARSVDKLLLLVPNLPISPDSQPLLALQLTLFPGQGLCLALTVHHAACDGFSSIHFVKYWAAACRAAGSLPPSLPPPPFLDRSVIADPRGVYWKLSEIFRSPKTSWENPITRRGNSGGMACATFTLGAPQIARLKQLAQEGKPEFHCSTFVVACAYAWVCHVKSLGFDEDRVAYLLFPMDWRQRIRPRIPPNYFGNCLGSACQAKKRVSEIIGEDGVLVACEAIGKCIEDQPDDVSESMERLFPLVREAALHQALSLAGSPKLRVYETDFGWGKPEKVEVTSIRETGAISMAESREELGGVEIGVVLPFRQMDEFSKQFSIRSKLLGI</sequence>
<keyword evidence="4" id="KW-1185">Reference proteome</keyword>
<dbReference type="AlphaFoldDB" id="A0A835QYJ9"/>
<name>A0A835QYJ9_VANPL</name>
<dbReference type="InterPro" id="IPR023213">
    <property type="entry name" value="CAT-like_dom_sf"/>
</dbReference>
<evidence type="ECO:0000313" key="3">
    <source>
        <dbReference type="EMBL" id="KAG0476157.1"/>
    </source>
</evidence>
<dbReference type="SUPFAM" id="SSF52777">
    <property type="entry name" value="CoA-dependent acyltransferases"/>
    <property type="match status" value="2"/>
</dbReference>
<evidence type="ECO:0000256" key="1">
    <source>
        <dbReference type="ARBA" id="ARBA00022679"/>
    </source>
</evidence>
<evidence type="ECO:0000313" key="4">
    <source>
        <dbReference type="Proteomes" id="UP000636800"/>
    </source>
</evidence>
<dbReference type="GO" id="GO:0016747">
    <property type="term" value="F:acyltransferase activity, transferring groups other than amino-acyl groups"/>
    <property type="evidence" value="ECO:0007669"/>
    <property type="project" value="UniProtKB-ARBA"/>
</dbReference>
<keyword evidence="1" id="KW-0808">Transferase</keyword>
<dbReference type="PANTHER" id="PTHR31625">
    <property type="match status" value="1"/>
</dbReference>
<dbReference type="Gene3D" id="3.30.559.10">
    <property type="entry name" value="Chloramphenicol acetyltransferase-like domain"/>
    <property type="match status" value="2"/>
</dbReference>
<reference evidence="3 4" key="1">
    <citation type="journal article" date="2020" name="Nat. Food">
        <title>A phased Vanilla planifolia genome enables genetic improvement of flavour and production.</title>
        <authorList>
            <person name="Hasing T."/>
            <person name="Tang H."/>
            <person name="Brym M."/>
            <person name="Khazi F."/>
            <person name="Huang T."/>
            <person name="Chambers A.H."/>
        </authorList>
    </citation>
    <scope>NUCLEOTIDE SEQUENCE [LARGE SCALE GENOMIC DNA]</scope>
    <source>
        <tissue evidence="3">Leaf</tissue>
    </source>
</reference>
<dbReference type="Pfam" id="PF02458">
    <property type="entry name" value="Transferase"/>
    <property type="match status" value="1"/>
</dbReference>
<organism evidence="3 4">
    <name type="scientific">Vanilla planifolia</name>
    <name type="common">Vanilla</name>
    <dbReference type="NCBI Taxonomy" id="51239"/>
    <lineage>
        <taxon>Eukaryota</taxon>
        <taxon>Viridiplantae</taxon>
        <taxon>Streptophyta</taxon>
        <taxon>Embryophyta</taxon>
        <taxon>Tracheophyta</taxon>
        <taxon>Spermatophyta</taxon>
        <taxon>Magnoliopsida</taxon>
        <taxon>Liliopsida</taxon>
        <taxon>Asparagales</taxon>
        <taxon>Orchidaceae</taxon>
        <taxon>Vanilloideae</taxon>
        <taxon>Vanilleae</taxon>
        <taxon>Vanilla</taxon>
    </lineage>
</organism>
<comment type="caution">
    <text evidence="3">The sequence shown here is derived from an EMBL/GenBank/DDBJ whole genome shotgun (WGS) entry which is preliminary data.</text>
</comment>
<gene>
    <name evidence="3" type="ORF">HPP92_012998</name>
</gene>
<keyword evidence="2" id="KW-0012">Acyltransferase</keyword>
<dbReference type="Proteomes" id="UP000636800">
    <property type="component" value="Chromosome 6"/>
</dbReference>
<evidence type="ECO:0000256" key="2">
    <source>
        <dbReference type="ARBA" id="ARBA00023315"/>
    </source>
</evidence>
<accession>A0A835QYJ9</accession>
<dbReference type="InterPro" id="IPR051504">
    <property type="entry name" value="Plant_metabolite_acyltrans"/>
</dbReference>